<protein>
    <submittedName>
        <fullName evidence="1">Uncharacterized protein</fullName>
    </submittedName>
</protein>
<gene>
    <name evidence="1" type="ORF">SAMN06265377_1099</name>
</gene>
<accession>A0A285ME37</accession>
<dbReference type="EMBL" id="OBEH01000001">
    <property type="protein sequence ID" value="SNY95430.1"/>
    <property type="molecule type" value="Genomic_DNA"/>
</dbReference>
<keyword evidence="2" id="KW-1185">Reference proteome</keyword>
<evidence type="ECO:0000313" key="1">
    <source>
        <dbReference type="EMBL" id="SNY95430.1"/>
    </source>
</evidence>
<evidence type="ECO:0000313" key="2">
    <source>
        <dbReference type="Proteomes" id="UP000219048"/>
    </source>
</evidence>
<reference evidence="2" key="1">
    <citation type="submission" date="2017-09" db="EMBL/GenBank/DDBJ databases">
        <authorList>
            <person name="Varghese N."/>
            <person name="Submissions S."/>
        </authorList>
    </citation>
    <scope>NUCLEOTIDE SEQUENCE [LARGE SCALE GENOMIC DNA]</scope>
    <source>
        <strain evidence="2">DSM 25885</strain>
    </source>
</reference>
<proteinExistence type="predicted"/>
<organism evidence="1 2">
    <name type="scientific">Flagellimonas pacifica</name>
    <dbReference type="NCBI Taxonomy" id="1247520"/>
    <lineage>
        <taxon>Bacteria</taxon>
        <taxon>Pseudomonadati</taxon>
        <taxon>Bacteroidota</taxon>
        <taxon>Flavobacteriia</taxon>
        <taxon>Flavobacteriales</taxon>
        <taxon>Flavobacteriaceae</taxon>
        <taxon>Flagellimonas</taxon>
    </lineage>
</organism>
<dbReference type="AlphaFoldDB" id="A0A285ME37"/>
<dbReference type="Proteomes" id="UP000219048">
    <property type="component" value="Unassembled WGS sequence"/>
</dbReference>
<sequence>MRDVKDRLGKCFEIWMKLIVFNVLDTFALRRLVRVYLQY</sequence>
<name>A0A285ME37_9FLAO</name>